<dbReference type="PANTHER" id="PTHR35370:SF1">
    <property type="entry name" value="TYPE VI SECRETION SYSTEM COMPONENT TSSF1"/>
    <property type="match status" value="1"/>
</dbReference>
<dbReference type="NCBIfam" id="TIGR03359">
    <property type="entry name" value="VI_chp_6"/>
    <property type="match status" value="1"/>
</dbReference>
<accession>A0A1I5PVV8</accession>
<protein>
    <submittedName>
        <fullName evidence="1">Type VI secretion system protein ImpG</fullName>
    </submittedName>
</protein>
<sequence>MFKDYYQQQLSLLRDLGKEFSNKHPSLAPMLAGQNSDPDVERLLEGVAFLTGSVQQRLDDDFPELIQNLAHLLFPHYMRPLPATTIVQFKPKRGLSELCKVKAGTELNSTEKHGVICKFTTCDDLSVYPLAIESAETHPSFLQLNFRFIEASVSVLKENSLRIFLSGSYANASNNLLFIRDNIDGITLSCQGKTFSLTGEQAISLISESGEISLFEYPNNANTSFKSIQEYFTLPKYQLYIDILGVDWLQQNRFLNEKEFSIKLRWKTPHPYKTFRQEDFQLFCVPAVNLFNHHADSISLDHSVTEYRVNPSGGEQYQIYSLDSIVGFQQGSVNQREYLPFTMFNPQSSSVAVYSMKRKASMLRDGCDSYISVAYTEPLEQIKQEHLAIKVKCTNGRVTDDLRVGDICESTSTSPVLAEFSNITKPTAAVESPLGDQLLWRMLSHLYINQASLAERQNLITLLKLYIFTDSQDTKSTLANTKRVEAIMTITSKPVLRLFEGMMARGNEIIITLDPDGFSSRGDMYLFGCAINKVMSGYSSINSFTRLVFEESGTSYRITWPEKVGLKCLV</sequence>
<organism evidence="1 2">
    <name type="scientific">Enterovibrio norvegicus DSM 15893</name>
    <dbReference type="NCBI Taxonomy" id="1121869"/>
    <lineage>
        <taxon>Bacteria</taxon>
        <taxon>Pseudomonadati</taxon>
        <taxon>Pseudomonadota</taxon>
        <taxon>Gammaproteobacteria</taxon>
        <taxon>Vibrionales</taxon>
        <taxon>Vibrionaceae</taxon>
        <taxon>Enterovibrio</taxon>
    </lineage>
</organism>
<dbReference type="PIRSF" id="PIRSF028304">
    <property type="entry name" value="UCP028304"/>
    <property type="match status" value="1"/>
</dbReference>
<dbReference type="PANTHER" id="PTHR35370">
    <property type="entry name" value="CYTOPLASMIC PROTEIN-RELATED-RELATED"/>
    <property type="match status" value="1"/>
</dbReference>
<dbReference type="AlphaFoldDB" id="A0A1I5PVV8"/>
<reference evidence="1 2" key="1">
    <citation type="submission" date="2016-10" db="EMBL/GenBank/DDBJ databases">
        <authorList>
            <person name="de Groot N.N."/>
        </authorList>
    </citation>
    <scope>NUCLEOTIDE SEQUENCE [LARGE SCALE GENOMIC DNA]</scope>
    <source>
        <strain evidence="1 2">DSM 15893</strain>
    </source>
</reference>
<dbReference type="EMBL" id="FOWR01000013">
    <property type="protein sequence ID" value="SFP38094.1"/>
    <property type="molecule type" value="Genomic_DNA"/>
</dbReference>
<dbReference type="GeneID" id="35870193"/>
<name>A0A1I5PVV8_9GAMM</name>
<dbReference type="OrthoDB" id="9763676at2"/>
<dbReference type="Proteomes" id="UP000182692">
    <property type="component" value="Unassembled WGS sequence"/>
</dbReference>
<dbReference type="STRING" id="1121869.SAMN03084138_02061"/>
<evidence type="ECO:0000313" key="1">
    <source>
        <dbReference type="EMBL" id="SFP38094.1"/>
    </source>
</evidence>
<proteinExistence type="predicted"/>
<dbReference type="Pfam" id="PF05947">
    <property type="entry name" value="T6SS_TssF"/>
    <property type="match status" value="1"/>
</dbReference>
<gene>
    <name evidence="1" type="ORF">SAMN03084138_02061</name>
</gene>
<dbReference type="InterPro" id="IPR010272">
    <property type="entry name" value="T6SS_TssF"/>
</dbReference>
<dbReference type="RefSeq" id="WP_074926848.1">
    <property type="nucleotide sequence ID" value="NZ_FOWR01000013.1"/>
</dbReference>
<evidence type="ECO:0000313" key="2">
    <source>
        <dbReference type="Proteomes" id="UP000182692"/>
    </source>
</evidence>